<accession>A0A3B0ZT32</accession>
<sequence>MMLSACAQMPPKDVDNICSIFEEKSDWYSSAKKSSERWGAPIHVTMAIIQQESHFYAYAKPPRKKFLGLIPTFRPTSAYGYAQAIDGTWQQYQKATNNSWADRDSFEDAIDFVGWYIRRSHSLLKISKWDAYLQYLAYHEGQTGFKNKSYMKKPWLINVAKKVRKQSRRYINQLKKCEPHLQRKTSGWFF</sequence>
<reference evidence="2" key="1">
    <citation type="submission" date="2018-06" db="EMBL/GenBank/DDBJ databases">
        <authorList>
            <person name="Zhirakovskaya E."/>
        </authorList>
    </citation>
    <scope>NUCLEOTIDE SEQUENCE</scope>
</reference>
<dbReference type="InterPro" id="IPR023346">
    <property type="entry name" value="Lysozyme-like_dom_sf"/>
</dbReference>
<evidence type="ECO:0000313" key="2">
    <source>
        <dbReference type="EMBL" id="VAW83796.1"/>
    </source>
</evidence>
<name>A0A3B0ZT32_9ZZZZ</name>
<dbReference type="InterPro" id="IPR045795">
    <property type="entry name" value="SLT_4"/>
</dbReference>
<feature type="domain" description="Transglycosylase SLT" evidence="1">
    <location>
        <begin position="2"/>
        <end position="177"/>
    </location>
</feature>
<gene>
    <name evidence="2" type="ORF">MNBD_GAMMA16-1301</name>
</gene>
<dbReference type="EMBL" id="UOFO01000026">
    <property type="protein sequence ID" value="VAW83796.1"/>
    <property type="molecule type" value="Genomic_DNA"/>
</dbReference>
<proteinExistence type="predicted"/>
<dbReference type="CDD" id="cd00442">
    <property type="entry name" value="Lyz-like"/>
    <property type="match status" value="1"/>
</dbReference>
<dbReference type="SUPFAM" id="SSF53955">
    <property type="entry name" value="Lysozyme-like"/>
    <property type="match status" value="1"/>
</dbReference>
<evidence type="ECO:0000259" key="1">
    <source>
        <dbReference type="Pfam" id="PF19489"/>
    </source>
</evidence>
<dbReference type="AlphaFoldDB" id="A0A3B0ZT32"/>
<protein>
    <recommendedName>
        <fullName evidence="1">Transglycosylase SLT domain-containing protein</fullName>
    </recommendedName>
</protein>
<dbReference type="Gene3D" id="1.10.530.10">
    <property type="match status" value="1"/>
</dbReference>
<dbReference type="Pfam" id="PF19489">
    <property type="entry name" value="SLT_4"/>
    <property type="match status" value="1"/>
</dbReference>
<organism evidence="2">
    <name type="scientific">hydrothermal vent metagenome</name>
    <dbReference type="NCBI Taxonomy" id="652676"/>
    <lineage>
        <taxon>unclassified sequences</taxon>
        <taxon>metagenomes</taxon>
        <taxon>ecological metagenomes</taxon>
    </lineage>
</organism>